<dbReference type="GO" id="GO:0006310">
    <property type="term" value="P:DNA recombination"/>
    <property type="evidence" value="ECO:0007669"/>
    <property type="project" value="UniProtKB-KW"/>
</dbReference>
<dbReference type="RefSeq" id="WP_204041335.1">
    <property type="nucleotide sequence ID" value="NZ_BOOA01000020.1"/>
</dbReference>
<dbReference type="AlphaFoldDB" id="A0A919UQH7"/>
<evidence type="ECO:0000313" key="2">
    <source>
        <dbReference type="EMBL" id="GIH24575.1"/>
    </source>
</evidence>
<dbReference type="SUPFAM" id="SSF56349">
    <property type="entry name" value="DNA breaking-rejoining enzymes"/>
    <property type="match status" value="1"/>
</dbReference>
<dbReference type="EMBL" id="BOOA01000020">
    <property type="protein sequence ID" value="GIH24575.1"/>
    <property type="molecule type" value="Genomic_DNA"/>
</dbReference>
<accession>A0A919UQH7</accession>
<proteinExistence type="predicted"/>
<comment type="caution">
    <text evidence="2">The sequence shown here is derived from an EMBL/GenBank/DDBJ whole genome shotgun (WGS) entry which is preliminary data.</text>
</comment>
<sequence length="125" mass="14095">MWTDRRIAAWKATGEGPTAAVWTISQLVAFVDDVREDSLFPLWWLAALRGLCRGELAGLRWVDLSLKTAELAMAQQLVHVGGKLMPFPPKSAVGRRTVALVPQTVRLLRRHEHDRRAEMTRRGQA</sequence>
<evidence type="ECO:0008006" key="4">
    <source>
        <dbReference type="Google" id="ProtNLM"/>
    </source>
</evidence>
<dbReference type="InterPro" id="IPR011010">
    <property type="entry name" value="DNA_brk_join_enz"/>
</dbReference>
<dbReference type="Proteomes" id="UP000640052">
    <property type="component" value="Unassembled WGS sequence"/>
</dbReference>
<protein>
    <recommendedName>
        <fullName evidence="4">Tyr recombinase domain-containing protein</fullName>
    </recommendedName>
</protein>
<dbReference type="InterPro" id="IPR013762">
    <property type="entry name" value="Integrase-like_cat_sf"/>
</dbReference>
<gene>
    <name evidence="2" type="ORF">Aph01nite_28850</name>
</gene>
<dbReference type="GO" id="GO:0003677">
    <property type="term" value="F:DNA binding"/>
    <property type="evidence" value="ECO:0007669"/>
    <property type="project" value="InterPro"/>
</dbReference>
<dbReference type="Gene3D" id="1.10.443.10">
    <property type="entry name" value="Intergrase catalytic core"/>
    <property type="match status" value="1"/>
</dbReference>
<reference evidence="2" key="1">
    <citation type="submission" date="2021-01" db="EMBL/GenBank/DDBJ databases">
        <title>Whole genome shotgun sequence of Acrocarpospora phusangensis NBRC 108782.</title>
        <authorList>
            <person name="Komaki H."/>
            <person name="Tamura T."/>
        </authorList>
    </citation>
    <scope>NUCLEOTIDE SEQUENCE</scope>
    <source>
        <strain evidence="2">NBRC 108782</strain>
    </source>
</reference>
<organism evidence="2 3">
    <name type="scientific">Acrocarpospora phusangensis</name>
    <dbReference type="NCBI Taxonomy" id="1070424"/>
    <lineage>
        <taxon>Bacteria</taxon>
        <taxon>Bacillati</taxon>
        <taxon>Actinomycetota</taxon>
        <taxon>Actinomycetes</taxon>
        <taxon>Streptosporangiales</taxon>
        <taxon>Streptosporangiaceae</taxon>
        <taxon>Acrocarpospora</taxon>
    </lineage>
</organism>
<keyword evidence="1" id="KW-0233">DNA recombination</keyword>
<dbReference type="GO" id="GO:0015074">
    <property type="term" value="P:DNA integration"/>
    <property type="evidence" value="ECO:0007669"/>
    <property type="project" value="InterPro"/>
</dbReference>
<name>A0A919UQH7_9ACTN</name>
<keyword evidence="3" id="KW-1185">Reference proteome</keyword>
<evidence type="ECO:0000313" key="3">
    <source>
        <dbReference type="Proteomes" id="UP000640052"/>
    </source>
</evidence>
<evidence type="ECO:0000256" key="1">
    <source>
        <dbReference type="ARBA" id="ARBA00023172"/>
    </source>
</evidence>